<keyword evidence="2" id="KW-1185">Reference proteome</keyword>
<dbReference type="Proteomes" id="UP000321570">
    <property type="component" value="Unassembled WGS sequence"/>
</dbReference>
<accession>A0A564Z6H2</accession>
<sequence>MDSTEEFNLISNTILLNPTNELKLSQICNDNKVLIVAFGTGYQLKISAWDYPQRSARTWVCTKGKSQYITSNFESMLSSITHQFMLVIIHRRIGYTLYQHTKEHSTISNFPMAIEILKRRVLIYL</sequence>
<proteinExistence type="predicted"/>
<name>A0A564Z6H2_HYMDI</name>
<dbReference type="AlphaFoldDB" id="A0A564Z6H2"/>
<organism evidence="1 2">
    <name type="scientific">Hymenolepis diminuta</name>
    <name type="common">Rat tapeworm</name>
    <dbReference type="NCBI Taxonomy" id="6216"/>
    <lineage>
        <taxon>Eukaryota</taxon>
        <taxon>Metazoa</taxon>
        <taxon>Spiralia</taxon>
        <taxon>Lophotrochozoa</taxon>
        <taxon>Platyhelminthes</taxon>
        <taxon>Cestoda</taxon>
        <taxon>Eucestoda</taxon>
        <taxon>Cyclophyllidea</taxon>
        <taxon>Hymenolepididae</taxon>
        <taxon>Hymenolepis</taxon>
    </lineage>
</organism>
<feature type="non-terminal residue" evidence="1">
    <location>
        <position position="125"/>
    </location>
</feature>
<dbReference type="EMBL" id="CABIJS010000654">
    <property type="protein sequence ID" value="VUZ54478.1"/>
    <property type="molecule type" value="Genomic_DNA"/>
</dbReference>
<gene>
    <name evidence="1" type="ORF">WMSIL1_LOCUS12538</name>
</gene>
<protein>
    <submittedName>
        <fullName evidence="1">Uncharacterized protein</fullName>
    </submittedName>
</protein>
<reference evidence="1 2" key="1">
    <citation type="submission" date="2019-07" db="EMBL/GenBank/DDBJ databases">
        <authorList>
            <person name="Jastrzebski P J."/>
            <person name="Paukszto L."/>
            <person name="Jastrzebski P J."/>
        </authorList>
    </citation>
    <scope>NUCLEOTIDE SEQUENCE [LARGE SCALE GENOMIC DNA]</scope>
    <source>
        <strain evidence="1 2">WMS-il1</strain>
    </source>
</reference>
<evidence type="ECO:0000313" key="1">
    <source>
        <dbReference type="EMBL" id="VUZ54478.1"/>
    </source>
</evidence>
<evidence type="ECO:0000313" key="2">
    <source>
        <dbReference type="Proteomes" id="UP000321570"/>
    </source>
</evidence>